<proteinExistence type="predicted"/>
<dbReference type="AlphaFoldDB" id="A0A5B7E571"/>
<evidence type="ECO:0000313" key="2">
    <source>
        <dbReference type="EMBL" id="MPC28559.1"/>
    </source>
</evidence>
<accession>A0A5B7E571</accession>
<reference evidence="2 3" key="1">
    <citation type="submission" date="2019-05" db="EMBL/GenBank/DDBJ databases">
        <title>Another draft genome of Portunus trituberculatus and its Hox gene families provides insights of decapod evolution.</title>
        <authorList>
            <person name="Jeong J.-H."/>
            <person name="Song I."/>
            <person name="Kim S."/>
            <person name="Choi T."/>
            <person name="Kim D."/>
            <person name="Ryu S."/>
            <person name="Kim W."/>
        </authorList>
    </citation>
    <scope>NUCLEOTIDE SEQUENCE [LARGE SCALE GENOMIC DNA]</scope>
    <source>
        <tissue evidence="2">Muscle</tissue>
    </source>
</reference>
<dbReference type="EMBL" id="VSRR010001933">
    <property type="protein sequence ID" value="MPC28559.1"/>
    <property type="molecule type" value="Genomic_DNA"/>
</dbReference>
<name>A0A5B7E571_PORTR</name>
<sequence length="124" mass="13651">MHQPGVHDGQSFRPLPHSHSSGTGFRWQGKGLHVDTKQDSKSAQPRKQLTLQPKKSHKLLGEILEARSTLVLAMDGKLESQAIDGTPHGMAVYSQAVVVQQVGQHKLLTSNEVFFILLQTGHKI</sequence>
<gene>
    <name evidence="2" type="ORF">E2C01_021768</name>
</gene>
<comment type="caution">
    <text evidence="2">The sequence shown here is derived from an EMBL/GenBank/DDBJ whole genome shotgun (WGS) entry which is preliminary data.</text>
</comment>
<keyword evidence="3" id="KW-1185">Reference proteome</keyword>
<evidence type="ECO:0000313" key="3">
    <source>
        <dbReference type="Proteomes" id="UP000324222"/>
    </source>
</evidence>
<organism evidence="2 3">
    <name type="scientific">Portunus trituberculatus</name>
    <name type="common">Swimming crab</name>
    <name type="synonym">Neptunus trituberculatus</name>
    <dbReference type="NCBI Taxonomy" id="210409"/>
    <lineage>
        <taxon>Eukaryota</taxon>
        <taxon>Metazoa</taxon>
        <taxon>Ecdysozoa</taxon>
        <taxon>Arthropoda</taxon>
        <taxon>Crustacea</taxon>
        <taxon>Multicrustacea</taxon>
        <taxon>Malacostraca</taxon>
        <taxon>Eumalacostraca</taxon>
        <taxon>Eucarida</taxon>
        <taxon>Decapoda</taxon>
        <taxon>Pleocyemata</taxon>
        <taxon>Brachyura</taxon>
        <taxon>Eubrachyura</taxon>
        <taxon>Portunoidea</taxon>
        <taxon>Portunidae</taxon>
        <taxon>Portuninae</taxon>
        <taxon>Portunus</taxon>
    </lineage>
</organism>
<evidence type="ECO:0000256" key="1">
    <source>
        <dbReference type="SAM" id="MobiDB-lite"/>
    </source>
</evidence>
<feature type="compositionally biased region" description="Polar residues" evidence="1">
    <location>
        <begin position="41"/>
        <end position="53"/>
    </location>
</feature>
<dbReference type="Proteomes" id="UP000324222">
    <property type="component" value="Unassembled WGS sequence"/>
</dbReference>
<feature type="region of interest" description="Disordered" evidence="1">
    <location>
        <begin position="1"/>
        <end position="54"/>
    </location>
</feature>
<protein>
    <submittedName>
        <fullName evidence="2">Uncharacterized protein</fullName>
    </submittedName>
</protein>